<accession>A0A4Z0R011</accession>
<name>A0A4Z0R011_9FIRM</name>
<proteinExistence type="predicted"/>
<keyword evidence="2" id="KW-1185">Reference proteome</keyword>
<reference evidence="1 2" key="1">
    <citation type="submission" date="2019-03" db="EMBL/GenBank/DDBJ databases">
        <title>Draft Genome Sequence of Desulfosporosinus fructosivorans Strain 63.6F, Isolated from Marine Sediment in the Baltic Sea.</title>
        <authorList>
            <person name="Hausmann B."/>
            <person name="Vandieken V."/>
            <person name="Pjevac P."/>
            <person name="Schreck K."/>
            <person name="Herbold C.W."/>
            <person name="Loy A."/>
        </authorList>
    </citation>
    <scope>NUCLEOTIDE SEQUENCE [LARGE SCALE GENOMIC DNA]</scope>
    <source>
        <strain evidence="1 2">63.6F</strain>
    </source>
</reference>
<evidence type="ECO:0000313" key="2">
    <source>
        <dbReference type="Proteomes" id="UP000298460"/>
    </source>
</evidence>
<organism evidence="1 2">
    <name type="scientific">Desulfosporosinus fructosivorans</name>
    <dbReference type="NCBI Taxonomy" id="2018669"/>
    <lineage>
        <taxon>Bacteria</taxon>
        <taxon>Bacillati</taxon>
        <taxon>Bacillota</taxon>
        <taxon>Clostridia</taxon>
        <taxon>Eubacteriales</taxon>
        <taxon>Desulfitobacteriaceae</taxon>
        <taxon>Desulfosporosinus</taxon>
    </lineage>
</organism>
<sequence length="121" mass="13447">MKYRTLDANGDYSFGKSMQDFLADEDAVAQAIKTSLLLLRGEWWEDTGDGLPLFQNILGQSGTQEHLTSTDLLIKDRILSTQGVSQIQSFQSSYANRRYNVENCTVLTNTGQTVTVTGVTF</sequence>
<dbReference type="EMBL" id="SPQQ01000010">
    <property type="protein sequence ID" value="TGE35869.1"/>
    <property type="molecule type" value="Genomic_DNA"/>
</dbReference>
<evidence type="ECO:0008006" key="3">
    <source>
        <dbReference type="Google" id="ProtNLM"/>
    </source>
</evidence>
<comment type="caution">
    <text evidence="1">The sequence shown here is derived from an EMBL/GenBank/DDBJ whole genome shotgun (WGS) entry which is preliminary data.</text>
</comment>
<dbReference type="InterPro" id="IPR020288">
    <property type="entry name" value="Sheath_initiator"/>
</dbReference>
<dbReference type="OrthoDB" id="9812969at2"/>
<evidence type="ECO:0000313" key="1">
    <source>
        <dbReference type="EMBL" id="TGE35869.1"/>
    </source>
</evidence>
<gene>
    <name evidence="1" type="ORF">E4K67_22385</name>
</gene>
<dbReference type="AlphaFoldDB" id="A0A4Z0R011"/>
<dbReference type="Proteomes" id="UP000298460">
    <property type="component" value="Unassembled WGS sequence"/>
</dbReference>
<dbReference type="Pfam" id="PF10934">
    <property type="entry name" value="Sheath_initiator"/>
    <property type="match status" value="1"/>
</dbReference>
<protein>
    <recommendedName>
        <fullName evidence="3">DUF2634 domain-containing protein</fullName>
    </recommendedName>
</protein>